<dbReference type="eggNOG" id="ENOG503189H">
    <property type="taxonomic scope" value="Bacteria"/>
</dbReference>
<dbReference type="KEGG" id="slp:Slip_1616"/>
<dbReference type="Proteomes" id="UP000000378">
    <property type="component" value="Chromosome"/>
</dbReference>
<dbReference type="RefSeq" id="WP_013175777.1">
    <property type="nucleotide sequence ID" value="NC_014220.1"/>
</dbReference>
<dbReference type="OrthoDB" id="4979632at2"/>
<proteinExistence type="predicted"/>
<accession>D7CNU0</accession>
<protein>
    <submittedName>
        <fullName evidence="1">Uncharacterized protein</fullName>
    </submittedName>
</protein>
<keyword evidence="2" id="KW-1185">Reference proteome</keyword>
<sequence>MSDKIVCPECGSNNVVPIVYGLPTWELRQKAEEGKIRLGGCCIYENSPRFACNDCNCAWGGEKSSGKKYEEIRRIKASIGHHCDSSLNVCVEIDLIACRVSWNQGLYKQVSFEKPIDAASAKKFIERLRQLRVLNWGQRYDNPGVLDGTQWSIEVGFGEVCTVKGGSNAYPKEWDGFCRLIQDVAGRPFK</sequence>
<dbReference type="HOGENOM" id="CLU_1425732_0_0_9"/>
<dbReference type="AlphaFoldDB" id="D7CNU0"/>
<dbReference type="EMBL" id="CP002048">
    <property type="protein sequence ID" value="ADI02375.1"/>
    <property type="molecule type" value="Genomic_DNA"/>
</dbReference>
<reference evidence="2" key="1">
    <citation type="journal article" date="2010" name="Stand. Genomic Sci.">
        <title>Complete genome sequence of Syntrophothermus lipocalidus type strain (TGB-C1T).</title>
        <authorList>
            <consortium name="US DOE Joint Genome Institute (JGI-PGF)"/>
            <person name="Djao O."/>
            <person name="Zhang X."/>
            <person name="Lucas S."/>
            <person name="Lapidus A."/>
            <person name="Glavina Del Rio T."/>
            <person name="Nolan M."/>
            <person name="Tice H."/>
            <person name="Cheng J."/>
            <person name="Han C."/>
            <person name="Tapia R."/>
            <person name="Goodwin L."/>
            <person name="Pitluck S."/>
            <person name="Liolios K."/>
            <person name="Ivanova N."/>
            <person name="Mavromatis K."/>
            <person name="Mikhailova N."/>
            <person name="Ovchinnikova G."/>
            <person name="Pati A."/>
            <person name="Brambilla E."/>
            <person name="Chen A."/>
            <person name="Palaniappan K."/>
            <person name="Land M."/>
            <person name="Hauser L."/>
            <person name="Chang Y."/>
            <person name="Jeffries C."/>
            <person name="Rohde M."/>
            <person name="Sikorski J."/>
            <person name="Spring S."/>
            <person name="Goker M."/>
            <person name="Detter J."/>
            <person name="Woyke T."/>
            <person name="Bristow J."/>
            <person name="Eisen J."/>
            <person name="Markowitz V."/>
            <person name="Hugenholtz P."/>
            <person name="Kyrpides N."/>
            <person name="Klenk H."/>
        </authorList>
    </citation>
    <scope>NUCLEOTIDE SEQUENCE [LARGE SCALE GENOMIC DNA]</scope>
    <source>
        <strain evidence="2">DSM 12680 / TGB-C1</strain>
    </source>
</reference>
<evidence type="ECO:0000313" key="2">
    <source>
        <dbReference type="Proteomes" id="UP000000378"/>
    </source>
</evidence>
<gene>
    <name evidence="1" type="ordered locus">Slip_1616</name>
</gene>
<evidence type="ECO:0000313" key="1">
    <source>
        <dbReference type="EMBL" id="ADI02375.1"/>
    </source>
</evidence>
<name>D7CNU0_SYNLT</name>
<organism evidence="1 2">
    <name type="scientific">Syntrophothermus lipocalidus (strain DSM 12680 / TGB-C1)</name>
    <dbReference type="NCBI Taxonomy" id="643648"/>
    <lineage>
        <taxon>Bacteria</taxon>
        <taxon>Bacillati</taxon>
        <taxon>Bacillota</taxon>
        <taxon>Clostridia</taxon>
        <taxon>Eubacteriales</taxon>
        <taxon>Syntrophomonadaceae</taxon>
        <taxon>Syntrophothermus</taxon>
    </lineage>
</organism>
<reference evidence="1 2" key="2">
    <citation type="journal article" date="2010" name="Stand. Genomic Sci.">
        <title>Complete genome sequence of Syntrophothermus lipocalidus type strain (TGB-C1).</title>
        <authorList>
            <person name="Djao O.D."/>
            <person name="Zhang X."/>
            <person name="Lucas S."/>
            <person name="Lapidus A."/>
            <person name="Del Rio T.G."/>
            <person name="Nolan M."/>
            <person name="Tice H."/>
            <person name="Cheng J.F."/>
            <person name="Han C."/>
            <person name="Tapia R."/>
            <person name="Goodwin L."/>
            <person name="Pitluck S."/>
            <person name="Liolios K."/>
            <person name="Ivanova N."/>
            <person name="Mavromatis K."/>
            <person name="Mikhailova N."/>
            <person name="Ovchinnikova G."/>
            <person name="Pati A."/>
            <person name="Brambilla E."/>
            <person name="Chen A."/>
            <person name="Palaniappan K."/>
            <person name="Land M."/>
            <person name="Hauser L."/>
            <person name="Chang Y.J."/>
            <person name="Jeffries C.D."/>
            <person name="Rohde M."/>
            <person name="Sikorski J."/>
            <person name="Spring S."/>
            <person name="Goker M."/>
            <person name="Detter J.C."/>
            <person name="Woyke T."/>
            <person name="Bristow J."/>
            <person name="Eisen J.A."/>
            <person name="Markowitz V."/>
            <person name="Hugenholtz P."/>
            <person name="Kyrpides N.C."/>
            <person name="Klenk H.P."/>
        </authorList>
    </citation>
    <scope>NUCLEOTIDE SEQUENCE [LARGE SCALE GENOMIC DNA]</scope>
    <source>
        <strain evidence="2">DSM 12680 / TGB-C1</strain>
    </source>
</reference>